<name>A0A167JQ62_PHYB8</name>
<dbReference type="AlphaFoldDB" id="A0A167JQ62"/>
<protein>
    <submittedName>
        <fullName evidence="2">Uncharacterized protein</fullName>
    </submittedName>
</protein>
<dbReference type="InParanoid" id="A0A167JQ62"/>
<evidence type="ECO:0000313" key="2">
    <source>
        <dbReference type="EMBL" id="OAD66479.1"/>
    </source>
</evidence>
<organism evidence="2 3">
    <name type="scientific">Phycomyces blakesleeanus (strain ATCC 8743b / DSM 1359 / FGSC 10004 / NBRC 33097 / NRRL 1555)</name>
    <dbReference type="NCBI Taxonomy" id="763407"/>
    <lineage>
        <taxon>Eukaryota</taxon>
        <taxon>Fungi</taxon>
        <taxon>Fungi incertae sedis</taxon>
        <taxon>Mucoromycota</taxon>
        <taxon>Mucoromycotina</taxon>
        <taxon>Mucoromycetes</taxon>
        <taxon>Mucorales</taxon>
        <taxon>Phycomycetaceae</taxon>
        <taxon>Phycomyces</taxon>
    </lineage>
</organism>
<accession>A0A167JQ62</accession>
<feature type="compositionally biased region" description="Polar residues" evidence="1">
    <location>
        <begin position="105"/>
        <end position="118"/>
    </location>
</feature>
<dbReference type="VEuPathDB" id="FungiDB:PHYBLDRAFT_73791"/>
<keyword evidence="3" id="KW-1185">Reference proteome</keyword>
<feature type="region of interest" description="Disordered" evidence="1">
    <location>
        <begin position="98"/>
        <end position="118"/>
    </location>
</feature>
<evidence type="ECO:0000256" key="1">
    <source>
        <dbReference type="SAM" id="MobiDB-lite"/>
    </source>
</evidence>
<reference evidence="3" key="1">
    <citation type="submission" date="2015-06" db="EMBL/GenBank/DDBJ databases">
        <title>Expansion of signal transduction pathways in fungi by whole-genome duplication.</title>
        <authorList>
            <consortium name="DOE Joint Genome Institute"/>
            <person name="Corrochano L.M."/>
            <person name="Kuo A."/>
            <person name="Marcet-Houben M."/>
            <person name="Polaino S."/>
            <person name="Salamov A."/>
            <person name="Villalobos J.M."/>
            <person name="Alvarez M.I."/>
            <person name="Avalos J."/>
            <person name="Benito E.P."/>
            <person name="Benoit I."/>
            <person name="Burger G."/>
            <person name="Camino L.P."/>
            <person name="Canovas D."/>
            <person name="Cerda-Olmedo E."/>
            <person name="Cheng J.-F."/>
            <person name="Dominguez A."/>
            <person name="Elias M."/>
            <person name="Eslava A.P."/>
            <person name="Glaser F."/>
            <person name="Grimwood J."/>
            <person name="Gutierrez G."/>
            <person name="Heitman J."/>
            <person name="Henrissat B."/>
            <person name="Iturriaga E.A."/>
            <person name="Lang B.F."/>
            <person name="Lavin J.L."/>
            <person name="Lee S."/>
            <person name="Li W."/>
            <person name="Lindquist E."/>
            <person name="Lopez-Garcia S."/>
            <person name="Luque E.M."/>
            <person name="Marcos A.T."/>
            <person name="Martin J."/>
            <person name="McCluskey K."/>
            <person name="Medina H.R."/>
            <person name="Miralles-Duran A."/>
            <person name="Miyazaki A."/>
            <person name="Munoz-Torres E."/>
            <person name="Oguiza J.A."/>
            <person name="Ohm R."/>
            <person name="Olmedo M."/>
            <person name="Orejas M."/>
            <person name="Ortiz-Castellanos L."/>
            <person name="Pisabarro A.G."/>
            <person name="Rodriguez-Romero J."/>
            <person name="Ruiz-Herrera J."/>
            <person name="Ruiz-Vazquez R."/>
            <person name="Sanz C."/>
            <person name="Schackwitz W."/>
            <person name="Schmutz J."/>
            <person name="Shahriari M."/>
            <person name="Shelest E."/>
            <person name="Silva-Franco F."/>
            <person name="Soanes D."/>
            <person name="Syed K."/>
            <person name="Tagua V.G."/>
            <person name="Talbot N.J."/>
            <person name="Thon M."/>
            <person name="De vries R.P."/>
            <person name="Wiebenga A."/>
            <person name="Yadav J.S."/>
            <person name="Braun E.L."/>
            <person name="Baker S."/>
            <person name="Garre V."/>
            <person name="Horwitz B."/>
            <person name="Torres-Martinez S."/>
            <person name="Idnurm A."/>
            <person name="Herrera-Estrella A."/>
            <person name="Gabaldon T."/>
            <person name="Grigoriev I.V."/>
        </authorList>
    </citation>
    <scope>NUCLEOTIDE SEQUENCE [LARGE SCALE GENOMIC DNA]</scope>
    <source>
        <strain evidence="3">NRRL 1555(-)</strain>
    </source>
</reference>
<proteinExistence type="predicted"/>
<evidence type="ECO:0000313" key="3">
    <source>
        <dbReference type="Proteomes" id="UP000077315"/>
    </source>
</evidence>
<gene>
    <name evidence="2" type="ORF">PHYBLDRAFT_73791</name>
</gene>
<sequence length="118" mass="13178">MGVYSLFLFSSSLQPSRSSIKCWAIQVEHQGSDRPSMVIGIQVKHQDSDRPCMVIAIQVKHHGSDRPSMVIAIRVKHQGPDRPSMVIVFSHPDEASRTRSHVHGYSSSLQPSGQTLRF</sequence>
<dbReference type="Proteomes" id="UP000077315">
    <property type="component" value="Unassembled WGS sequence"/>
</dbReference>
<dbReference type="RefSeq" id="XP_018284519.1">
    <property type="nucleotide sequence ID" value="XM_018442915.1"/>
</dbReference>
<dbReference type="EMBL" id="KV441003">
    <property type="protein sequence ID" value="OAD66479.1"/>
    <property type="molecule type" value="Genomic_DNA"/>
</dbReference>
<dbReference type="GeneID" id="29003821"/>